<evidence type="ECO:0000256" key="10">
    <source>
        <dbReference type="ARBA" id="ARBA00047493"/>
    </source>
</evidence>
<sequence>MNYEEARVYLDEISKYGSVLGLENMRELLVRLGNPQEDLKFIHISGTNGKGSVLAYLSTILSGAGYRTGRYISPTLFSYRERIQVDEKEIEKDALARHVTAISQAVKDMEERHAGTPTLFEVETALAFLYFREKNCDVVVLETGLGGALDATNVITTTLLEVIASISMDHMEFLGNTLGEIAVQKAGIIKPHTQVVSACQKEEAARVIEEACKARECSLRTVRENRITEVSYGLGEQRFTYGKWKEVVISLSGSYQVKNAALALEAVEALRKLGFSLSDAQVYAGMKKACWRGRFTWVAKEPDVIIDGAHNPAAALELQRSIELYFKGKNLYYVFGVFRDKDYQKIIELTAPYAKHIITVETPGNPRALPAKELCAAVKKVNPSAEAADSVTAAVKKSLEYAGKDDAVIIFGSLSFLKDAVNAISGEGKENE</sequence>
<dbReference type="Gene3D" id="3.90.190.20">
    <property type="entry name" value="Mur ligase, C-terminal domain"/>
    <property type="match status" value="1"/>
</dbReference>
<dbReference type="GO" id="GO:0005737">
    <property type="term" value="C:cytoplasm"/>
    <property type="evidence" value="ECO:0007669"/>
    <property type="project" value="TreeGrafter"/>
</dbReference>
<dbReference type="Gene3D" id="3.40.1190.10">
    <property type="entry name" value="Mur-like, catalytic domain"/>
    <property type="match status" value="1"/>
</dbReference>
<evidence type="ECO:0000256" key="11">
    <source>
        <dbReference type="PIRNR" id="PIRNR001563"/>
    </source>
</evidence>
<dbReference type="PANTHER" id="PTHR11136">
    <property type="entry name" value="FOLYLPOLYGLUTAMATE SYNTHASE-RELATED"/>
    <property type="match status" value="1"/>
</dbReference>
<dbReference type="PROSITE" id="PS01012">
    <property type="entry name" value="FOLYLPOLYGLU_SYNT_2"/>
    <property type="match status" value="1"/>
</dbReference>
<dbReference type="GO" id="GO:0008841">
    <property type="term" value="F:dihydrofolate synthase activity"/>
    <property type="evidence" value="ECO:0007669"/>
    <property type="project" value="TreeGrafter"/>
</dbReference>
<evidence type="ECO:0000256" key="4">
    <source>
        <dbReference type="ARBA" id="ARBA00022598"/>
    </source>
</evidence>
<comment type="cofactor">
    <cofactor evidence="1">
        <name>Mg(2+)</name>
        <dbReference type="ChEBI" id="CHEBI:18420"/>
    </cofactor>
</comment>
<dbReference type="PANTHER" id="PTHR11136:SF0">
    <property type="entry name" value="DIHYDROFOLATE SYNTHETASE-RELATED"/>
    <property type="match status" value="1"/>
</dbReference>
<comment type="catalytic activity">
    <reaction evidence="10">
        <text>(6S)-5,6,7,8-tetrahydrofolyl-(gamma-L-Glu)(n) + L-glutamate + ATP = (6S)-5,6,7,8-tetrahydrofolyl-(gamma-L-Glu)(n+1) + ADP + phosphate + H(+)</text>
        <dbReference type="Rhea" id="RHEA:10580"/>
        <dbReference type="Rhea" id="RHEA-COMP:14738"/>
        <dbReference type="Rhea" id="RHEA-COMP:14740"/>
        <dbReference type="ChEBI" id="CHEBI:15378"/>
        <dbReference type="ChEBI" id="CHEBI:29985"/>
        <dbReference type="ChEBI" id="CHEBI:30616"/>
        <dbReference type="ChEBI" id="CHEBI:43474"/>
        <dbReference type="ChEBI" id="CHEBI:141005"/>
        <dbReference type="ChEBI" id="CHEBI:456216"/>
        <dbReference type="EC" id="6.3.2.17"/>
    </reaction>
</comment>
<gene>
    <name evidence="14" type="ORF">DQQ01_06690</name>
</gene>
<dbReference type="GO" id="GO:0005524">
    <property type="term" value="F:ATP binding"/>
    <property type="evidence" value="ECO:0007669"/>
    <property type="project" value="UniProtKB-KW"/>
</dbReference>
<evidence type="ECO:0000313" key="14">
    <source>
        <dbReference type="EMBL" id="AWY97884.1"/>
    </source>
</evidence>
<evidence type="ECO:0000256" key="1">
    <source>
        <dbReference type="ARBA" id="ARBA00001946"/>
    </source>
</evidence>
<dbReference type="InterPro" id="IPR001645">
    <property type="entry name" value="Folylpolyglutamate_synth"/>
</dbReference>
<keyword evidence="7 11" id="KW-0067">ATP-binding</keyword>
<keyword evidence="5" id="KW-0479">Metal-binding</keyword>
<dbReference type="Pfam" id="PF02875">
    <property type="entry name" value="Mur_ligase_C"/>
    <property type="match status" value="1"/>
</dbReference>
<dbReference type="InterPro" id="IPR036615">
    <property type="entry name" value="Mur_ligase_C_dom_sf"/>
</dbReference>
<dbReference type="SUPFAM" id="SSF53623">
    <property type="entry name" value="MurD-like peptide ligases, catalytic domain"/>
    <property type="match status" value="1"/>
</dbReference>
<dbReference type="Pfam" id="PF08245">
    <property type="entry name" value="Mur_ligase_M"/>
    <property type="match status" value="1"/>
</dbReference>
<dbReference type="EC" id="6.3.2.17" evidence="3"/>
<dbReference type="GO" id="GO:0046872">
    <property type="term" value="F:metal ion binding"/>
    <property type="evidence" value="ECO:0007669"/>
    <property type="project" value="UniProtKB-KW"/>
</dbReference>
<dbReference type="KEGG" id="blau:DQQ01_06690"/>
<keyword evidence="8" id="KW-0460">Magnesium</keyword>
<feature type="domain" description="Mur ligase central" evidence="13">
    <location>
        <begin position="44"/>
        <end position="266"/>
    </location>
</feature>
<evidence type="ECO:0000313" key="15">
    <source>
        <dbReference type="Proteomes" id="UP000250003"/>
    </source>
</evidence>
<evidence type="ECO:0000256" key="8">
    <source>
        <dbReference type="ARBA" id="ARBA00022842"/>
    </source>
</evidence>
<dbReference type="InterPro" id="IPR018109">
    <property type="entry name" value="Folylpolyglutamate_synth_CS"/>
</dbReference>
<dbReference type="InterPro" id="IPR013221">
    <property type="entry name" value="Mur_ligase_cen"/>
</dbReference>
<dbReference type="PIRSF" id="PIRSF001563">
    <property type="entry name" value="Folylpolyglu_synth"/>
    <property type="match status" value="1"/>
</dbReference>
<evidence type="ECO:0000256" key="5">
    <source>
        <dbReference type="ARBA" id="ARBA00022723"/>
    </source>
</evidence>
<dbReference type="RefSeq" id="WP_111919420.1">
    <property type="nucleotide sequence ID" value="NZ_CP030280.1"/>
</dbReference>
<evidence type="ECO:0000259" key="12">
    <source>
        <dbReference type="Pfam" id="PF02875"/>
    </source>
</evidence>
<dbReference type="EMBL" id="CP030280">
    <property type="protein sequence ID" value="AWY97884.1"/>
    <property type="molecule type" value="Genomic_DNA"/>
</dbReference>
<evidence type="ECO:0000259" key="13">
    <source>
        <dbReference type="Pfam" id="PF08245"/>
    </source>
</evidence>
<dbReference type="InterPro" id="IPR036565">
    <property type="entry name" value="Mur-like_cat_sf"/>
</dbReference>
<feature type="domain" description="Mur ligase C-terminal" evidence="12">
    <location>
        <begin position="293"/>
        <end position="413"/>
    </location>
</feature>
<keyword evidence="6 11" id="KW-0547">Nucleotide-binding</keyword>
<comment type="similarity">
    <text evidence="2 11">Belongs to the folylpolyglutamate synthase family.</text>
</comment>
<evidence type="ECO:0000256" key="6">
    <source>
        <dbReference type="ARBA" id="ARBA00022741"/>
    </source>
</evidence>
<dbReference type="AlphaFoldDB" id="A0A2Z4UAJ7"/>
<organism evidence="14 15">
    <name type="scientific">Blautia argi</name>
    <dbReference type="NCBI Taxonomy" id="1912897"/>
    <lineage>
        <taxon>Bacteria</taxon>
        <taxon>Bacillati</taxon>
        <taxon>Bacillota</taxon>
        <taxon>Clostridia</taxon>
        <taxon>Lachnospirales</taxon>
        <taxon>Lachnospiraceae</taxon>
        <taxon>Blautia</taxon>
    </lineage>
</organism>
<dbReference type="FunFam" id="3.40.1190.10:FF:000011">
    <property type="entry name" value="Folylpolyglutamate synthase/dihydrofolate synthase"/>
    <property type="match status" value="1"/>
</dbReference>
<dbReference type="PROSITE" id="PS01011">
    <property type="entry name" value="FOLYLPOLYGLU_SYNT_1"/>
    <property type="match status" value="1"/>
</dbReference>
<evidence type="ECO:0000256" key="2">
    <source>
        <dbReference type="ARBA" id="ARBA00008276"/>
    </source>
</evidence>
<dbReference type="InterPro" id="IPR004101">
    <property type="entry name" value="Mur_ligase_C"/>
</dbReference>
<dbReference type="NCBIfam" id="TIGR01499">
    <property type="entry name" value="folC"/>
    <property type="match status" value="1"/>
</dbReference>
<evidence type="ECO:0000256" key="7">
    <source>
        <dbReference type="ARBA" id="ARBA00022840"/>
    </source>
</evidence>
<reference evidence="15" key="1">
    <citation type="submission" date="2018-06" db="EMBL/GenBank/DDBJ databases">
        <title>Description of Blautia argi sp. nov., a new anaerobic isolated from dog feces.</title>
        <authorList>
            <person name="Chang Y.-H."/>
            <person name="Paek J."/>
            <person name="Shin Y."/>
        </authorList>
    </citation>
    <scope>NUCLEOTIDE SEQUENCE [LARGE SCALE GENOMIC DNA]</scope>
    <source>
        <strain evidence="15">KCTC 15426</strain>
    </source>
</reference>
<proteinExistence type="inferred from homology"/>
<name>A0A2Z4UAJ7_9FIRM</name>
<evidence type="ECO:0000256" key="9">
    <source>
        <dbReference type="ARBA" id="ARBA00030592"/>
    </source>
</evidence>
<dbReference type="SUPFAM" id="SSF53244">
    <property type="entry name" value="MurD-like peptide ligases, peptide-binding domain"/>
    <property type="match status" value="1"/>
</dbReference>
<dbReference type="Proteomes" id="UP000250003">
    <property type="component" value="Chromosome"/>
</dbReference>
<dbReference type="GO" id="GO:0004326">
    <property type="term" value="F:tetrahydrofolylpolyglutamate synthase activity"/>
    <property type="evidence" value="ECO:0007669"/>
    <property type="project" value="UniProtKB-EC"/>
</dbReference>
<accession>A0A2Z4UAJ7</accession>
<keyword evidence="15" id="KW-1185">Reference proteome</keyword>
<keyword evidence="4 11" id="KW-0436">Ligase</keyword>
<dbReference type="OrthoDB" id="9809356at2"/>
<evidence type="ECO:0000256" key="3">
    <source>
        <dbReference type="ARBA" id="ARBA00013025"/>
    </source>
</evidence>
<protein>
    <recommendedName>
        <fullName evidence="3">tetrahydrofolate synthase</fullName>
        <ecNumber evidence="3">6.3.2.17</ecNumber>
    </recommendedName>
    <alternativeName>
        <fullName evidence="9">Tetrahydrofolylpolyglutamate synthase</fullName>
    </alternativeName>
</protein>